<feature type="compositionally biased region" description="Basic and acidic residues" evidence="1">
    <location>
        <begin position="81"/>
        <end position="97"/>
    </location>
</feature>
<sequence>SGVIKAHFHKKVHRDIFLTQEVLFIKKGKVTVNFYTIDKKYITSRLLNAGDVIFLCSGGHGFKMLEDTEMIEVKQGPYSGRDTDKEIFEGRENDSGK</sequence>
<name>X1QEQ0_9ZZZZ</name>
<dbReference type="AlphaFoldDB" id="X1QEQ0"/>
<gene>
    <name evidence="2" type="ORF">S06H3_50248</name>
</gene>
<evidence type="ECO:0008006" key="3">
    <source>
        <dbReference type="Google" id="ProtNLM"/>
    </source>
</evidence>
<evidence type="ECO:0000313" key="2">
    <source>
        <dbReference type="EMBL" id="GAI41754.1"/>
    </source>
</evidence>
<accession>X1QEQ0</accession>
<dbReference type="EMBL" id="BARV01031801">
    <property type="protein sequence ID" value="GAI41754.1"/>
    <property type="molecule type" value="Genomic_DNA"/>
</dbReference>
<dbReference type="SUPFAM" id="SSF51182">
    <property type="entry name" value="RmlC-like cupins"/>
    <property type="match status" value="1"/>
</dbReference>
<comment type="caution">
    <text evidence="2">The sequence shown here is derived from an EMBL/GenBank/DDBJ whole genome shotgun (WGS) entry which is preliminary data.</text>
</comment>
<protein>
    <recommendedName>
        <fullName evidence="3">Cupin 2 conserved barrel domain-containing protein</fullName>
    </recommendedName>
</protein>
<organism evidence="2">
    <name type="scientific">marine sediment metagenome</name>
    <dbReference type="NCBI Taxonomy" id="412755"/>
    <lineage>
        <taxon>unclassified sequences</taxon>
        <taxon>metagenomes</taxon>
        <taxon>ecological metagenomes</taxon>
    </lineage>
</organism>
<evidence type="ECO:0000256" key="1">
    <source>
        <dbReference type="SAM" id="MobiDB-lite"/>
    </source>
</evidence>
<feature type="region of interest" description="Disordered" evidence="1">
    <location>
        <begin position="76"/>
        <end position="97"/>
    </location>
</feature>
<reference evidence="2" key="1">
    <citation type="journal article" date="2014" name="Front. Microbiol.">
        <title>High frequency of phylogenetically diverse reductive dehalogenase-homologous genes in deep subseafloor sedimentary metagenomes.</title>
        <authorList>
            <person name="Kawai M."/>
            <person name="Futagami T."/>
            <person name="Toyoda A."/>
            <person name="Takaki Y."/>
            <person name="Nishi S."/>
            <person name="Hori S."/>
            <person name="Arai W."/>
            <person name="Tsubouchi T."/>
            <person name="Morono Y."/>
            <person name="Uchiyama I."/>
            <person name="Ito T."/>
            <person name="Fujiyama A."/>
            <person name="Inagaki F."/>
            <person name="Takami H."/>
        </authorList>
    </citation>
    <scope>NUCLEOTIDE SEQUENCE</scope>
    <source>
        <strain evidence="2">Expedition CK06-06</strain>
    </source>
</reference>
<feature type="non-terminal residue" evidence="2">
    <location>
        <position position="1"/>
    </location>
</feature>
<proteinExistence type="predicted"/>
<dbReference type="InterPro" id="IPR011051">
    <property type="entry name" value="RmlC_Cupin_sf"/>
</dbReference>